<keyword evidence="1" id="KW-0812">Transmembrane</keyword>
<proteinExistence type="predicted"/>
<evidence type="ECO:0000256" key="1">
    <source>
        <dbReference type="SAM" id="Phobius"/>
    </source>
</evidence>
<dbReference type="PANTHER" id="PTHR14969">
    <property type="entry name" value="SPHINGOSINE-1-PHOSPHATE PHOSPHOHYDROLASE"/>
    <property type="match status" value="1"/>
</dbReference>
<keyword evidence="1" id="KW-0472">Membrane</keyword>
<feature type="transmembrane region" description="Helical" evidence="1">
    <location>
        <begin position="95"/>
        <end position="116"/>
    </location>
</feature>
<dbReference type="EMBL" id="JAHBOH010000001">
    <property type="protein sequence ID" value="MBT0993249.1"/>
    <property type="molecule type" value="Genomic_DNA"/>
</dbReference>
<dbReference type="SMART" id="SM00014">
    <property type="entry name" value="acidPPc"/>
    <property type="match status" value="1"/>
</dbReference>
<feature type="transmembrane region" description="Helical" evidence="1">
    <location>
        <begin position="136"/>
        <end position="157"/>
    </location>
</feature>
<evidence type="ECO:0000313" key="4">
    <source>
        <dbReference type="Proteomes" id="UP000722125"/>
    </source>
</evidence>
<feature type="transmembrane region" description="Helical" evidence="1">
    <location>
        <begin position="192"/>
        <end position="213"/>
    </location>
</feature>
<accession>A0ABS5TVV7</accession>
<dbReference type="Proteomes" id="UP000722125">
    <property type="component" value="Unassembled WGS sequence"/>
</dbReference>
<name>A0ABS5TVV7_9CELL</name>
<dbReference type="InterPro" id="IPR006311">
    <property type="entry name" value="TAT_signal"/>
</dbReference>
<sequence>MRPHLTRRRALLRAAAFGVGAAVPVLVLAYLVRSQASGLQSFDEQVVASATSFTREHPAVRDALLTWQSVFEPMWVNLAGTVVCVWVARRMPSRALWAFGTLMVTWGLTNLAKLAVGRARPVVEDALVDPPGASFPSGHATASAVAAVTLTVLLWPLLGRTGRVVVPVTGGLVVLVTCADRVMLGAHYPSDVLAGVLLGTAMAGASAIGYLGWSPRTDAASRADHVDAALTDPHPQEETA</sequence>
<dbReference type="Pfam" id="PF01569">
    <property type="entry name" value="PAP2"/>
    <property type="match status" value="1"/>
</dbReference>
<dbReference type="PANTHER" id="PTHR14969:SF13">
    <property type="entry name" value="AT30094P"/>
    <property type="match status" value="1"/>
</dbReference>
<evidence type="ECO:0000313" key="3">
    <source>
        <dbReference type="EMBL" id="MBT0993249.1"/>
    </source>
</evidence>
<feature type="transmembrane region" description="Helical" evidence="1">
    <location>
        <begin position="12"/>
        <end position="32"/>
    </location>
</feature>
<feature type="transmembrane region" description="Helical" evidence="1">
    <location>
        <begin position="164"/>
        <end position="186"/>
    </location>
</feature>
<dbReference type="InterPro" id="IPR000326">
    <property type="entry name" value="PAP2/HPO"/>
</dbReference>
<dbReference type="Gene3D" id="1.20.144.10">
    <property type="entry name" value="Phosphatidic acid phosphatase type 2/haloperoxidase"/>
    <property type="match status" value="1"/>
</dbReference>
<organism evidence="3 4">
    <name type="scientific">Cellulomonas fulva</name>
    <dbReference type="NCBI Taxonomy" id="2835530"/>
    <lineage>
        <taxon>Bacteria</taxon>
        <taxon>Bacillati</taxon>
        <taxon>Actinomycetota</taxon>
        <taxon>Actinomycetes</taxon>
        <taxon>Micrococcales</taxon>
        <taxon>Cellulomonadaceae</taxon>
        <taxon>Cellulomonas</taxon>
    </lineage>
</organism>
<keyword evidence="1" id="KW-1133">Transmembrane helix</keyword>
<protein>
    <submittedName>
        <fullName evidence="3">Phosphatase PAP2 family protein</fullName>
    </submittedName>
</protein>
<gene>
    <name evidence="3" type="ORF">KIN34_02955</name>
</gene>
<comment type="caution">
    <text evidence="3">The sequence shown here is derived from an EMBL/GenBank/DDBJ whole genome shotgun (WGS) entry which is preliminary data.</text>
</comment>
<reference evidence="3 4" key="1">
    <citation type="submission" date="2021-05" db="EMBL/GenBank/DDBJ databases">
        <title>Description of Cellulomonas sp. DKR-3 sp. nov.</title>
        <authorList>
            <person name="Dahal R.H."/>
            <person name="Chaudhary D.K."/>
        </authorList>
    </citation>
    <scope>NUCLEOTIDE SEQUENCE [LARGE SCALE GENOMIC DNA]</scope>
    <source>
        <strain evidence="3 4">DKR-3</strain>
    </source>
</reference>
<dbReference type="SUPFAM" id="SSF48317">
    <property type="entry name" value="Acid phosphatase/Vanadium-dependent haloperoxidase"/>
    <property type="match status" value="1"/>
</dbReference>
<keyword evidence="4" id="KW-1185">Reference proteome</keyword>
<feature type="domain" description="Phosphatidic acid phosphatase type 2/haloperoxidase" evidence="2">
    <location>
        <begin position="94"/>
        <end position="207"/>
    </location>
</feature>
<dbReference type="PROSITE" id="PS51318">
    <property type="entry name" value="TAT"/>
    <property type="match status" value="1"/>
</dbReference>
<evidence type="ECO:0000259" key="2">
    <source>
        <dbReference type="SMART" id="SM00014"/>
    </source>
</evidence>
<dbReference type="InterPro" id="IPR036938">
    <property type="entry name" value="PAP2/HPO_sf"/>
</dbReference>
<dbReference type="RefSeq" id="WP_214346437.1">
    <property type="nucleotide sequence ID" value="NZ_JAHBOH010000001.1"/>
</dbReference>